<sequence>MEDTLRDVSMTAGMSGIVNMVVALLCIAISWWALQHVKLDLFIKYPQGPQGRVIRLLLAIIMGRAVASFFIDYLTWTNALRFLI</sequence>
<dbReference type="OrthoDB" id="1651016at2"/>
<organism evidence="2 3">
    <name type="scientific">Paenibacillus agilis</name>
    <dbReference type="NCBI Taxonomy" id="3020863"/>
    <lineage>
        <taxon>Bacteria</taxon>
        <taxon>Bacillati</taxon>
        <taxon>Bacillota</taxon>
        <taxon>Bacilli</taxon>
        <taxon>Bacillales</taxon>
        <taxon>Paenibacillaceae</taxon>
        <taxon>Paenibacillus</taxon>
    </lineage>
</organism>
<feature type="transmembrane region" description="Helical" evidence="1">
    <location>
        <begin position="54"/>
        <end position="76"/>
    </location>
</feature>
<keyword evidence="1" id="KW-1133">Transmembrane helix</keyword>
<accession>A0A559IPA9</accession>
<gene>
    <name evidence="2" type="ORF">FPZ44_17025</name>
</gene>
<feature type="transmembrane region" description="Helical" evidence="1">
    <location>
        <begin position="12"/>
        <end position="34"/>
    </location>
</feature>
<protein>
    <submittedName>
        <fullName evidence="2">DUF1146 domain-containing protein</fullName>
    </submittedName>
</protein>
<evidence type="ECO:0000256" key="1">
    <source>
        <dbReference type="SAM" id="Phobius"/>
    </source>
</evidence>
<comment type="caution">
    <text evidence="2">The sequence shown here is derived from an EMBL/GenBank/DDBJ whole genome shotgun (WGS) entry which is preliminary data.</text>
</comment>
<dbReference type="Proteomes" id="UP000318102">
    <property type="component" value="Unassembled WGS sequence"/>
</dbReference>
<name>A0A559IPA9_9BACL</name>
<evidence type="ECO:0000313" key="2">
    <source>
        <dbReference type="EMBL" id="TVX89482.1"/>
    </source>
</evidence>
<proteinExistence type="predicted"/>
<keyword evidence="1" id="KW-0812">Transmembrane</keyword>
<dbReference type="NCBIfam" id="TIGR02327">
    <property type="entry name" value="int_mem_ywzB"/>
    <property type="match status" value="1"/>
</dbReference>
<keyword evidence="3" id="KW-1185">Reference proteome</keyword>
<dbReference type="RefSeq" id="WP_144992021.1">
    <property type="nucleotide sequence ID" value="NZ_VNJK01000002.1"/>
</dbReference>
<dbReference type="AlphaFoldDB" id="A0A559IPA9"/>
<dbReference type="EMBL" id="VNJK01000002">
    <property type="protein sequence ID" value="TVX89482.1"/>
    <property type="molecule type" value="Genomic_DNA"/>
</dbReference>
<reference evidence="2 3" key="1">
    <citation type="submission" date="2019-07" db="EMBL/GenBank/DDBJ databases">
        <authorList>
            <person name="Kim J."/>
        </authorList>
    </citation>
    <scope>NUCLEOTIDE SEQUENCE [LARGE SCALE GENOMIC DNA]</scope>
    <source>
        <strain evidence="2 3">N4</strain>
    </source>
</reference>
<dbReference type="Pfam" id="PF06612">
    <property type="entry name" value="DUF1146"/>
    <property type="match status" value="1"/>
</dbReference>
<dbReference type="InterPro" id="IPR009526">
    <property type="entry name" value="DUF1146"/>
</dbReference>
<evidence type="ECO:0000313" key="3">
    <source>
        <dbReference type="Proteomes" id="UP000318102"/>
    </source>
</evidence>
<keyword evidence="1" id="KW-0472">Membrane</keyword>